<organism evidence="1 2">
    <name type="scientific">Sordaria brevicollis</name>
    <dbReference type="NCBI Taxonomy" id="83679"/>
    <lineage>
        <taxon>Eukaryota</taxon>
        <taxon>Fungi</taxon>
        <taxon>Dikarya</taxon>
        <taxon>Ascomycota</taxon>
        <taxon>Pezizomycotina</taxon>
        <taxon>Sordariomycetes</taxon>
        <taxon>Sordariomycetidae</taxon>
        <taxon>Sordariales</taxon>
        <taxon>Sordariaceae</taxon>
        <taxon>Sordaria</taxon>
    </lineage>
</organism>
<dbReference type="Proteomes" id="UP001281003">
    <property type="component" value="Unassembled WGS sequence"/>
</dbReference>
<reference evidence="1" key="2">
    <citation type="submission" date="2023-07" db="EMBL/GenBank/DDBJ databases">
        <authorList>
            <consortium name="Lawrence Berkeley National Laboratory"/>
            <person name="Haridas S."/>
            <person name="Hensen N."/>
            <person name="Bonometti L."/>
            <person name="Westerberg I."/>
            <person name="Brannstrom I.O."/>
            <person name="Guillou S."/>
            <person name="Cros-Aarteil S."/>
            <person name="Calhoun S."/>
            <person name="Kuo A."/>
            <person name="Mondo S."/>
            <person name="Pangilinan J."/>
            <person name="Riley R."/>
            <person name="LaButti K."/>
            <person name="Andreopoulos B."/>
            <person name="Lipzen A."/>
            <person name="Chen C."/>
            <person name="Yanf M."/>
            <person name="Daum C."/>
            <person name="Ng V."/>
            <person name="Clum A."/>
            <person name="Steindorff A."/>
            <person name="Ohm R."/>
            <person name="Martin F."/>
            <person name="Silar P."/>
            <person name="Natvig D."/>
            <person name="Lalanne C."/>
            <person name="Gautier V."/>
            <person name="Ament-velasquez S.L."/>
            <person name="Kruys A."/>
            <person name="Hutchinson M.I."/>
            <person name="Powell A.J."/>
            <person name="Barry K."/>
            <person name="Miller A.N."/>
            <person name="Grigoriev I.V."/>
            <person name="Debuchy R."/>
            <person name="Gladieux P."/>
            <person name="Thoren M.H."/>
            <person name="Johannesson H."/>
        </authorList>
    </citation>
    <scope>NUCLEOTIDE SEQUENCE</scope>
    <source>
        <strain evidence="1">FGSC 1904</strain>
    </source>
</reference>
<sequence length="113" mass="12931">MLFRVYHRIFTVFAIICCRMPSYAIVCYRMLSFPLSSMQKCNDVFVPSKIVYTRTLQNPTKCHPLPIPCKPILHVSYSNLLASQPQTPSTLHRLDPAVMTSVEGRTATGKRWL</sequence>
<reference evidence="1" key="1">
    <citation type="journal article" date="2023" name="Mol. Phylogenet. Evol.">
        <title>Genome-scale phylogeny and comparative genomics of the fungal order Sordariales.</title>
        <authorList>
            <person name="Hensen N."/>
            <person name="Bonometti L."/>
            <person name="Westerberg I."/>
            <person name="Brannstrom I.O."/>
            <person name="Guillou S."/>
            <person name="Cros-Aarteil S."/>
            <person name="Calhoun S."/>
            <person name="Haridas S."/>
            <person name="Kuo A."/>
            <person name="Mondo S."/>
            <person name="Pangilinan J."/>
            <person name="Riley R."/>
            <person name="LaButti K."/>
            <person name="Andreopoulos B."/>
            <person name="Lipzen A."/>
            <person name="Chen C."/>
            <person name="Yan M."/>
            <person name="Daum C."/>
            <person name="Ng V."/>
            <person name="Clum A."/>
            <person name="Steindorff A."/>
            <person name="Ohm R.A."/>
            <person name="Martin F."/>
            <person name="Silar P."/>
            <person name="Natvig D.O."/>
            <person name="Lalanne C."/>
            <person name="Gautier V."/>
            <person name="Ament-Velasquez S.L."/>
            <person name="Kruys A."/>
            <person name="Hutchinson M.I."/>
            <person name="Powell A.J."/>
            <person name="Barry K."/>
            <person name="Miller A.N."/>
            <person name="Grigoriev I.V."/>
            <person name="Debuchy R."/>
            <person name="Gladieux P."/>
            <person name="Hiltunen Thoren M."/>
            <person name="Johannesson H."/>
        </authorList>
    </citation>
    <scope>NUCLEOTIDE SEQUENCE</scope>
    <source>
        <strain evidence="1">FGSC 1904</strain>
    </source>
</reference>
<comment type="caution">
    <text evidence="1">The sequence shown here is derived from an EMBL/GenBank/DDBJ whole genome shotgun (WGS) entry which is preliminary data.</text>
</comment>
<dbReference type="AlphaFoldDB" id="A0AAE0UEJ2"/>
<protein>
    <submittedName>
        <fullName evidence="1">Uncharacterized protein</fullName>
    </submittedName>
</protein>
<accession>A0AAE0UEJ2</accession>
<evidence type="ECO:0000313" key="2">
    <source>
        <dbReference type="Proteomes" id="UP001281003"/>
    </source>
</evidence>
<name>A0AAE0UEJ2_SORBR</name>
<proteinExistence type="predicted"/>
<evidence type="ECO:0000313" key="1">
    <source>
        <dbReference type="EMBL" id="KAK3400900.1"/>
    </source>
</evidence>
<gene>
    <name evidence="1" type="ORF">B0T20DRAFT_405479</name>
</gene>
<keyword evidence="2" id="KW-1185">Reference proteome</keyword>
<dbReference type="EMBL" id="JAUTDP010000003">
    <property type="protein sequence ID" value="KAK3400900.1"/>
    <property type="molecule type" value="Genomic_DNA"/>
</dbReference>